<sequence length="543" mass="63223">MKKKAFLVLAVFLLLIPDLLFNYINNNFLEALVIILSKITIFLILLLLISFLTKSYYRSSIIVGSVYLFSMLGETTNIVVLKQYLTMDNLKALVYTNTNESLEFVSNFKWLFFSLLLFLCFIIYLIKESKRLNLKFEISKNFKILGICFFVLLICIFIRLKNSEQFDSGKNLLKYSFKQYILKEHPFNLYYRTYEVFYYKRKTDNLKEKRHKFSFQVTKSTSKTETPDIVVFVIGEGMRSAQWNLNGYHRMTSPELNKIKNLISYKNHFSNGNSTSASIPLIITEATPENANLSFSEKSILSLYKEAGYETNWISSQNIFYLENENEPDHIFKIFEKKSHTDLDVLPVLKSVAAHKSKKKKFILINLIGNHGTVPESFKLFKPNTANAIEGIKSKNALINQYDNKILLQDYVLSQIIKCIDLKDQKAFLMFTADHGVNLYDTKNETLFGYGSSNPTKYELNIPMFFWGSTNYCNIYKDKIEQLKANQTKRTVNNNLFYTLSDLSNITYKGFLANKSFCNSKFKENEFISVYMNGSSLKYNYRN</sequence>
<keyword evidence="3" id="KW-0808">Transferase</keyword>
<protein>
    <recommendedName>
        <fullName evidence="8">Sulfatase N-terminal domain-containing protein</fullName>
    </recommendedName>
</protein>
<dbReference type="EMBL" id="MUHD01000042">
    <property type="protein sequence ID" value="OXB02030.1"/>
    <property type="molecule type" value="Genomic_DNA"/>
</dbReference>
<evidence type="ECO:0000313" key="9">
    <source>
        <dbReference type="EMBL" id="OXB02030.1"/>
    </source>
</evidence>
<dbReference type="InterPro" id="IPR017850">
    <property type="entry name" value="Alkaline_phosphatase_core_sf"/>
</dbReference>
<dbReference type="Proteomes" id="UP000198381">
    <property type="component" value="Unassembled WGS sequence"/>
</dbReference>
<keyword evidence="2" id="KW-1003">Cell membrane</keyword>
<keyword evidence="5 7" id="KW-1133">Transmembrane helix</keyword>
<evidence type="ECO:0000256" key="2">
    <source>
        <dbReference type="ARBA" id="ARBA00022475"/>
    </source>
</evidence>
<evidence type="ECO:0000313" key="10">
    <source>
        <dbReference type="Proteomes" id="UP000198381"/>
    </source>
</evidence>
<comment type="caution">
    <text evidence="9">The sequence shown here is derived from an EMBL/GenBank/DDBJ whole genome shotgun (WGS) entry which is preliminary data.</text>
</comment>
<evidence type="ECO:0000259" key="8">
    <source>
        <dbReference type="Pfam" id="PF00884"/>
    </source>
</evidence>
<dbReference type="InterPro" id="IPR058130">
    <property type="entry name" value="PEA_transf_C"/>
</dbReference>
<feature type="transmembrane region" description="Helical" evidence="7">
    <location>
        <begin position="108"/>
        <end position="126"/>
    </location>
</feature>
<feature type="transmembrane region" description="Helical" evidence="7">
    <location>
        <begin position="61"/>
        <end position="81"/>
    </location>
</feature>
<proteinExistence type="predicted"/>
<organism evidence="9 10">
    <name type="scientific">Flavobacterium plurextorum</name>
    <dbReference type="NCBI Taxonomy" id="1114867"/>
    <lineage>
        <taxon>Bacteria</taxon>
        <taxon>Pseudomonadati</taxon>
        <taxon>Bacteroidota</taxon>
        <taxon>Flavobacteriia</taxon>
        <taxon>Flavobacteriales</taxon>
        <taxon>Flavobacteriaceae</taxon>
        <taxon>Flavobacterium</taxon>
    </lineage>
</organism>
<evidence type="ECO:0000256" key="6">
    <source>
        <dbReference type="ARBA" id="ARBA00023136"/>
    </source>
</evidence>
<feature type="transmembrane region" description="Helical" evidence="7">
    <location>
        <begin position="142"/>
        <end position="160"/>
    </location>
</feature>
<keyword evidence="10" id="KW-1185">Reference proteome</keyword>
<dbReference type="InterPro" id="IPR000917">
    <property type="entry name" value="Sulfatase_N"/>
</dbReference>
<comment type="subcellular location">
    <subcellularLocation>
        <location evidence="1">Cell membrane</location>
        <topology evidence="1">Multi-pass membrane protein</topology>
    </subcellularLocation>
</comment>
<dbReference type="PANTHER" id="PTHR30443:SF0">
    <property type="entry name" value="PHOSPHOETHANOLAMINE TRANSFERASE EPTA"/>
    <property type="match status" value="1"/>
</dbReference>
<gene>
    <name evidence="9" type="ORF">B0A81_19470</name>
</gene>
<evidence type="ECO:0000256" key="7">
    <source>
        <dbReference type="SAM" id="Phobius"/>
    </source>
</evidence>
<dbReference type="InterPro" id="IPR040423">
    <property type="entry name" value="PEA_transferase"/>
</dbReference>
<dbReference type="Gene3D" id="3.40.720.10">
    <property type="entry name" value="Alkaline Phosphatase, subunit A"/>
    <property type="match status" value="1"/>
</dbReference>
<evidence type="ECO:0000256" key="5">
    <source>
        <dbReference type="ARBA" id="ARBA00022989"/>
    </source>
</evidence>
<dbReference type="CDD" id="cd16017">
    <property type="entry name" value="LptA"/>
    <property type="match status" value="1"/>
</dbReference>
<accession>A0ABX4CPG6</accession>
<dbReference type="SUPFAM" id="SSF53649">
    <property type="entry name" value="Alkaline phosphatase-like"/>
    <property type="match status" value="1"/>
</dbReference>
<evidence type="ECO:0000256" key="4">
    <source>
        <dbReference type="ARBA" id="ARBA00022692"/>
    </source>
</evidence>
<dbReference type="PANTHER" id="PTHR30443">
    <property type="entry name" value="INNER MEMBRANE PROTEIN"/>
    <property type="match status" value="1"/>
</dbReference>
<reference evidence="9 10" key="1">
    <citation type="submission" date="2016-11" db="EMBL/GenBank/DDBJ databases">
        <title>Whole genomes of Flavobacteriaceae.</title>
        <authorList>
            <person name="Stine C."/>
            <person name="Li C."/>
            <person name="Tadesse D."/>
        </authorList>
    </citation>
    <scope>NUCLEOTIDE SEQUENCE [LARGE SCALE GENOMIC DNA]</scope>
    <source>
        <strain evidence="9 10">CCUG 60112</strain>
    </source>
</reference>
<evidence type="ECO:0000256" key="3">
    <source>
        <dbReference type="ARBA" id="ARBA00022679"/>
    </source>
</evidence>
<keyword evidence="4 7" id="KW-0812">Transmembrane</keyword>
<name>A0ABX4CPG6_9FLAO</name>
<feature type="transmembrane region" description="Helical" evidence="7">
    <location>
        <begin position="31"/>
        <end position="49"/>
    </location>
</feature>
<evidence type="ECO:0000256" key="1">
    <source>
        <dbReference type="ARBA" id="ARBA00004651"/>
    </source>
</evidence>
<dbReference type="Pfam" id="PF00884">
    <property type="entry name" value="Sulfatase"/>
    <property type="match status" value="1"/>
</dbReference>
<feature type="domain" description="Sulfatase N-terminal" evidence="8">
    <location>
        <begin position="230"/>
        <end position="505"/>
    </location>
</feature>
<dbReference type="RefSeq" id="WP_089059553.1">
    <property type="nucleotide sequence ID" value="NZ_MUHD01000042.1"/>
</dbReference>
<keyword evidence="6 7" id="KW-0472">Membrane</keyword>